<reference evidence="1" key="1">
    <citation type="submission" date="2022-05" db="EMBL/GenBank/DDBJ databases">
        <title>The Musa troglodytarum L. genome provides insights into the mechanism of non-climacteric behaviour and enrichment of carotenoids.</title>
        <authorList>
            <person name="Wang J."/>
        </authorList>
    </citation>
    <scope>NUCLEOTIDE SEQUENCE</scope>
    <source>
        <tissue evidence="1">Leaf</tissue>
    </source>
</reference>
<dbReference type="AlphaFoldDB" id="A0A9E7FPQ7"/>
<sequence length="158" mass="18038">MLLQQQDMEYNLKRRQRRLRNPLHRMEKRRKSQECQRSLRSWVEEERACSHEGLVLTWTRVRVWPLVTTLSSAHLKALWLFLSLSMATATSGDAAPSGFSLCDIPLCIVTNGWCPSHQHIRIQKRLCGMGMRGYVELTSAGLCDGLTPLLRRGTGCEG</sequence>
<name>A0A9E7FPQ7_9LILI</name>
<evidence type="ECO:0000313" key="2">
    <source>
        <dbReference type="Proteomes" id="UP001055439"/>
    </source>
</evidence>
<dbReference type="EMBL" id="CP097506">
    <property type="protein sequence ID" value="URD99744.1"/>
    <property type="molecule type" value="Genomic_DNA"/>
</dbReference>
<gene>
    <name evidence="1" type="ORF">MUK42_37578</name>
</gene>
<organism evidence="1 2">
    <name type="scientific">Musa troglodytarum</name>
    <name type="common">fe'i banana</name>
    <dbReference type="NCBI Taxonomy" id="320322"/>
    <lineage>
        <taxon>Eukaryota</taxon>
        <taxon>Viridiplantae</taxon>
        <taxon>Streptophyta</taxon>
        <taxon>Embryophyta</taxon>
        <taxon>Tracheophyta</taxon>
        <taxon>Spermatophyta</taxon>
        <taxon>Magnoliopsida</taxon>
        <taxon>Liliopsida</taxon>
        <taxon>Zingiberales</taxon>
        <taxon>Musaceae</taxon>
        <taxon>Musa</taxon>
    </lineage>
</organism>
<proteinExistence type="predicted"/>
<dbReference type="Proteomes" id="UP001055439">
    <property type="component" value="Chromosome 4"/>
</dbReference>
<accession>A0A9E7FPQ7</accession>
<protein>
    <submittedName>
        <fullName evidence="1">Uncharacterized protein</fullName>
    </submittedName>
</protein>
<keyword evidence="2" id="KW-1185">Reference proteome</keyword>
<evidence type="ECO:0000313" key="1">
    <source>
        <dbReference type="EMBL" id="URD99744.1"/>
    </source>
</evidence>